<feature type="transmembrane region" description="Helical" evidence="5">
    <location>
        <begin position="294"/>
        <end position="315"/>
    </location>
</feature>
<evidence type="ECO:0000256" key="3">
    <source>
        <dbReference type="ARBA" id="ARBA00022989"/>
    </source>
</evidence>
<feature type="transmembrane region" description="Helical" evidence="5">
    <location>
        <begin position="165"/>
        <end position="191"/>
    </location>
</feature>
<feature type="transmembrane region" description="Helical" evidence="5">
    <location>
        <begin position="262"/>
        <end position="282"/>
    </location>
</feature>
<feature type="transmembrane region" description="Helical" evidence="5">
    <location>
        <begin position="211"/>
        <end position="236"/>
    </location>
</feature>
<evidence type="ECO:0000313" key="9">
    <source>
        <dbReference type="WBParaSite" id="PgB09_g067_t02"/>
    </source>
</evidence>
<feature type="transmembrane region" description="Helical" evidence="5">
    <location>
        <begin position="48"/>
        <end position="75"/>
    </location>
</feature>
<reference evidence="8 9" key="1">
    <citation type="submission" date="2022-11" db="UniProtKB">
        <authorList>
            <consortium name="WormBaseParasite"/>
        </authorList>
    </citation>
    <scope>IDENTIFICATION</scope>
</reference>
<protein>
    <submittedName>
        <fullName evidence="8 9">G-protein coupled receptors family 1 profile domain-containing protein</fullName>
    </submittedName>
</protein>
<dbReference type="InterPro" id="IPR019430">
    <property type="entry name" value="7TM_GPCR_serpentine_rcpt_Srx"/>
</dbReference>
<feature type="transmembrane region" description="Helical" evidence="5">
    <location>
        <begin position="87"/>
        <end position="108"/>
    </location>
</feature>
<evidence type="ECO:0000313" key="8">
    <source>
        <dbReference type="WBParaSite" id="PgB09_g067_t01"/>
    </source>
</evidence>
<dbReference type="SUPFAM" id="SSF81321">
    <property type="entry name" value="Family A G protein-coupled receptor-like"/>
    <property type="match status" value="1"/>
</dbReference>
<feature type="transmembrane region" description="Helical" evidence="5">
    <location>
        <begin position="128"/>
        <end position="153"/>
    </location>
</feature>
<dbReference type="WBParaSite" id="PgB09_g067_t01">
    <property type="protein sequence ID" value="PgB09_g067_t01"/>
    <property type="gene ID" value="PgB09_g067"/>
</dbReference>
<dbReference type="AlphaFoldDB" id="A0A914ZML7"/>
<evidence type="ECO:0000256" key="4">
    <source>
        <dbReference type="ARBA" id="ARBA00023136"/>
    </source>
</evidence>
<evidence type="ECO:0000256" key="2">
    <source>
        <dbReference type="ARBA" id="ARBA00022692"/>
    </source>
</evidence>
<dbReference type="GO" id="GO:0016020">
    <property type="term" value="C:membrane"/>
    <property type="evidence" value="ECO:0007669"/>
    <property type="project" value="UniProtKB-SubCell"/>
</dbReference>
<evidence type="ECO:0000256" key="1">
    <source>
        <dbReference type="ARBA" id="ARBA00004370"/>
    </source>
</evidence>
<evidence type="ECO:0000313" key="7">
    <source>
        <dbReference type="Proteomes" id="UP000887569"/>
    </source>
</evidence>
<evidence type="ECO:0000259" key="6">
    <source>
        <dbReference type="PROSITE" id="PS50262"/>
    </source>
</evidence>
<keyword evidence="3 5" id="KW-1133">Transmembrane helix</keyword>
<proteinExistence type="predicted"/>
<name>A0A914ZML7_PARUN</name>
<sequence length="371" mass="42566">MTVIVEADRGTFSARITSTEKIISWIAKIPVSNDDILEQRDVQSNEKYFIGAVAFLFAFINLCIVLSVIFALLRVRSMRSSFGLLNISHNIADCLVLTMFVTWFAPMIMIDSDFGHTKFAMRLSQLTGVFMCGSVHSAIVIALGRYIALVYPLKYSIIFSKRNTIIFASLAWITGIMQHAPTLFPQCFYYFDFRRYAWIHADTTCGQFLSWFSDLCYGFTMITLVGIPNLATIIQLQRVQKRNDLKSLDANQKRHQVQEWRFFLQAFLTNSFIMLTFIASHLIKKSMQLRFLHFLTNCLCVILVHGTNSIVLLMCNKELRRWLSQVITRNELLKLPLFSSAHQLCSPKTSNSIKTSELSAHENISFAPQRF</sequence>
<accession>A0A914ZML7</accession>
<feature type="domain" description="G-protein coupled receptors family 1 profile" evidence="6">
    <location>
        <begin position="64"/>
        <end position="234"/>
    </location>
</feature>
<keyword evidence="2 5" id="KW-0812">Transmembrane</keyword>
<comment type="subcellular location">
    <subcellularLocation>
        <location evidence="1">Membrane</location>
    </subcellularLocation>
</comment>
<dbReference type="PANTHER" id="PTHR23017">
    <property type="entry name" value="SERPENTINE RECEPTOR, CLASS X"/>
    <property type="match status" value="1"/>
</dbReference>
<dbReference type="InterPro" id="IPR017452">
    <property type="entry name" value="GPCR_Rhodpsn_7TM"/>
</dbReference>
<dbReference type="WBParaSite" id="PgB09_g067_t02">
    <property type="protein sequence ID" value="PgB09_g067_t02"/>
    <property type="gene ID" value="PgB09_g067"/>
</dbReference>
<dbReference type="CDD" id="cd00637">
    <property type="entry name" value="7tm_classA_rhodopsin-like"/>
    <property type="match status" value="1"/>
</dbReference>
<organism evidence="7 9">
    <name type="scientific">Parascaris univalens</name>
    <name type="common">Nematode worm</name>
    <dbReference type="NCBI Taxonomy" id="6257"/>
    <lineage>
        <taxon>Eukaryota</taxon>
        <taxon>Metazoa</taxon>
        <taxon>Ecdysozoa</taxon>
        <taxon>Nematoda</taxon>
        <taxon>Chromadorea</taxon>
        <taxon>Rhabditida</taxon>
        <taxon>Spirurina</taxon>
        <taxon>Ascaridomorpha</taxon>
        <taxon>Ascaridoidea</taxon>
        <taxon>Ascarididae</taxon>
        <taxon>Parascaris</taxon>
    </lineage>
</organism>
<keyword evidence="4 5" id="KW-0472">Membrane</keyword>
<dbReference type="Gene3D" id="1.20.1070.10">
    <property type="entry name" value="Rhodopsin 7-helix transmembrane proteins"/>
    <property type="match status" value="1"/>
</dbReference>
<dbReference type="PANTHER" id="PTHR23017:SF3">
    <property type="entry name" value="G-PROTEIN COUPLED RECEPTORS FAMILY 1 PROFILE DOMAIN-CONTAINING PROTEIN"/>
    <property type="match status" value="1"/>
</dbReference>
<dbReference type="PROSITE" id="PS50262">
    <property type="entry name" value="G_PROTEIN_RECEP_F1_2"/>
    <property type="match status" value="1"/>
</dbReference>
<dbReference type="Proteomes" id="UP000887569">
    <property type="component" value="Unplaced"/>
</dbReference>
<evidence type="ECO:0000256" key="5">
    <source>
        <dbReference type="SAM" id="Phobius"/>
    </source>
</evidence>
<dbReference type="Pfam" id="PF10328">
    <property type="entry name" value="7TM_GPCR_Srx"/>
    <property type="match status" value="1"/>
</dbReference>
<keyword evidence="7" id="KW-1185">Reference proteome</keyword>